<gene>
    <name evidence="10" type="ORF">PGQ11_010519</name>
</gene>
<evidence type="ECO:0000259" key="9">
    <source>
        <dbReference type="PROSITE" id="PS50048"/>
    </source>
</evidence>
<evidence type="ECO:0000256" key="6">
    <source>
        <dbReference type="ARBA" id="ARBA00023163"/>
    </source>
</evidence>
<name>A0ABR2IBQ4_9PEZI</name>
<evidence type="ECO:0000313" key="10">
    <source>
        <dbReference type="EMBL" id="KAK8859785.1"/>
    </source>
</evidence>
<keyword evidence="6" id="KW-0804">Transcription</keyword>
<dbReference type="PANTHER" id="PTHR47782:SF12">
    <property type="entry name" value="ZN(II)2CYS6 TRANSCRIPTION FACTOR (EUROFUNG)"/>
    <property type="match status" value="1"/>
</dbReference>
<evidence type="ECO:0000256" key="4">
    <source>
        <dbReference type="ARBA" id="ARBA00023015"/>
    </source>
</evidence>
<evidence type="ECO:0000256" key="1">
    <source>
        <dbReference type="ARBA" id="ARBA00004123"/>
    </source>
</evidence>
<keyword evidence="11" id="KW-1185">Reference proteome</keyword>
<feature type="compositionally biased region" description="Low complexity" evidence="8">
    <location>
        <begin position="217"/>
        <end position="229"/>
    </location>
</feature>
<keyword evidence="3" id="KW-0862">Zinc</keyword>
<dbReference type="PANTHER" id="PTHR47782">
    <property type="entry name" value="ZN(II)2CYS6 TRANSCRIPTION FACTOR (EUROFUNG)-RELATED"/>
    <property type="match status" value="1"/>
</dbReference>
<evidence type="ECO:0000256" key="8">
    <source>
        <dbReference type="SAM" id="MobiDB-lite"/>
    </source>
</evidence>
<feature type="region of interest" description="Disordered" evidence="8">
    <location>
        <begin position="208"/>
        <end position="230"/>
    </location>
</feature>
<dbReference type="CDD" id="cd00067">
    <property type="entry name" value="GAL4"/>
    <property type="match status" value="1"/>
</dbReference>
<evidence type="ECO:0000313" key="11">
    <source>
        <dbReference type="Proteomes" id="UP001390339"/>
    </source>
</evidence>
<dbReference type="EMBL" id="JAPCWZ010000006">
    <property type="protein sequence ID" value="KAK8859785.1"/>
    <property type="molecule type" value="Genomic_DNA"/>
</dbReference>
<keyword evidence="4" id="KW-0805">Transcription regulation</keyword>
<dbReference type="Pfam" id="PF00172">
    <property type="entry name" value="Zn_clus"/>
    <property type="match status" value="1"/>
</dbReference>
<evidence type="ECO:0000256" key="7">
    <source>
        <dbReference type="ARBA" id="ARBA00023242"/>
    </source>
</evidence>
<feature type="region of interest" description="Disordered" evidence="8">
    <location>
        <begin position="1"/>
        <end position="21"/>
    </location>
</feature>
<feature type="compositionally biased region" description="Polar residues" evidence="8">
    <location>
        <begin position="12"/>
        <end position="21"/>
    </location>
</feature>
<reference evidence="10 11" key="1">
    <citation type="journal article" date="2024" name="IMA Fungus">
        <title>Apiospora arundinis, a panoply of carbohydrate-active enzymes and secondary metabolites.</title>
        <authorList>
            <person name="Sorensen T."/>
            <person name="Petersen C."/>
            <person name="Muurmann A.T."/>
            <person name="Christiansen J.V."/>
            <person name="Brundto M.L."/>
            <person name="Overgaard C.K."/>
            <person name="Boysen A.T."/>
            <person name="Wollenberg R.D."/>
            <person name="Larsen T.O."/>
            <person name="Sorensen J.L."/>
            <person name="Nielsen K.L."/>
            <person name="Sondergaard T.E."/>
        </authorList>
    </citation>
    <scope>NUCLEOTIDE SEQUENCE [LARGE SCALE GENOMIC DNA]</scope>
    <source>
        <strain evidence="10 11">AAU 773</strain>
    </source>
</reference>
<sequence>MPSNPLAEMRRTQNQAQSQAHAQRHTACNMCRDKKVRCDGEQPSCSKCRQSGEECVYVPVPTPTRATLANMVKELQDRLDRAEARLPSTIQPQQQHRHSSISLPNLSSSLSNYDAHNSYDLNMSPTVPFTSVSMGPPQLAVAQVPDPARSPLTVFDSGGHCYDANGFQMLLGEPQHAASEDGMDLEIVERGAGPRHSDLPSISELRSTAGDRRAARNPSAPGSSNGPPSVQRAVEELVLSVSAQQAETSCLLGAVAEYLAWVIELPDTGRRSVEVLKILETRLHEMRGDSDARMCQSYRNMCSSLEKANSDWYAAMTKLEPGMQETKAQTQTFFDEKYNMSLPMSVQRE</sequence>
<dbReference type="PROSITE" id="PS50048">
    <property type="entry name" value="ZN2_CY6_FUNGAL_2"/>
    <property type="match status" value="1"/>
</dbReference>
<organism evidence="10 11">
    <name type="scientific">Apiospora arundinis</name>
    <dbReference type="NCBI Taxonomy" id="335852"/>
    <lineage>
        <taxon>Eukaryota</taxon>
        <taxon>Fungi</taxon>
        <taxon>Dikarya</taxon>
        <taxon>Ascomycota</taxon>
        <taxon>Pezizomycotina</taxon>
        <taxon>Sordariomycetes</taxon>
        <taxon>Xylariomycetidae</taxon>
        <taxon>Amphisphaeriales</taxon>
        <taxon>Apiosporaceae</taxon>
        <taxon>Apiospora</taxon>
    </lineage>
</organism>
<dbReference type="SMART" id="SM00066">
    <property type="entry name" value="GAL4"/>
    <property type="match status" value="1"/>
</dbReference>
<evidence type="ECO:0000256" key="3">
    <source>
        <dbReference type="ARBA" id="ARBA00022833"/>
    </source>
</evidence>
<keyword evidence="5" id="KW-0238">DNA-binding</keyword>
<feature type="domain" description="Zn(2)-C6 fungal-type" evidence="9">
    <location>
        <begin position="27"/>
        <end position="57"/>
    </location>
</feature>
<keyword evidence="7" id="KW-0539">Nucleus</keyword>
<dbReference type="PROSITE" id="PS00463">
    <property type="entry name" value="ZN2_CY6_FUNGAL_1"/>
    <property type="match status" value="1"/>
</dbReference>
<protein>
    <submittedName>
        <fullName evidence="10">Fungal-specific transcription factor domain-containing protein</fullName>
    </submittedName>
</protein>
<comment type="caution">
    <text evidence="10">The sequence shown here is derived from an EMBL/GenBank/DDBJ whole genome shotgun (WGS) entry which is preliminary data.</text>
</comment>
<dbReference type="InterPro" id="IPR001138">
    <property type="entry name" value="Zn2Cys6_DnaBD"/>
</dbReference>
<dbReference type="InterPro" id="IPR036864">
    <property type="entry name" value="Zn2-C6_fun-type_DNA-bd_sf"/>
</dbReference>
<dbReference type="Gene3D" id="4.10.240.10">
    <property type="entry name" value="Zn(2)-C6 fungal-type DNA-binding domain"/>
    <property type="match status" value="1"/>
</dbReference>
<accession>A0ABR2IBQ4</accession>
<keyword evidence="2" id="KW-0479">Metal-binding</keyword>
<evidence type="ECO:0000256" key="5">
    <source>
        <dbReference type="ARBA" id="ARBA00023125"/>
    </source>
</evidence>
<proteinExistence type="predicted"/>
<comment type="subcellular location">
    <subcellularLocation>
        <location evidence="1">Nucleus</location>
    </subcellularLocation>
</comment>
<evidence type="ECO:0000256" key="2">
    <source>
        <dbReference type="ARBA" id="ARBA00022723"/>
    </source>
</evidence>
<dbReference type="SUPFAM" id="SSF57701">
    <property type="entry name" value="Zn2/Cys6 DNA-binding domain"/>
    <property type="match status" value="1"/>
</dbReference>
<dbReference type="InterPro" id="IPR052202">
    <property type="entry name" value="Yeast_MetPath_Reg"/>
</dbReference>
<dbReference type="Proteomes" id="UP001390339">
    <property type="component" value="Unassembled WGS sequence"/>
</dbReference>